<dbReference type="EMBL" id="BK014919">
    <property type="protein sequence ID" value="DAD82458.1"/>
    <property type="molecule type" value="Genomic_DNA"/>
</dbReference>
<name>A0A8S5MJN9_9CAUD</name>
<protein>
    <submittedName>
        <fullName evidence="1">Uncharacterized protein</fullName>
    </submittedName>
</protein>
<accession>A0A8S5MJN9</accession>
<proteinExistence type="predicted"/>
<sequence length="115" mass="13505">MRTKKRIVDYGAISRRSIKSDFRRVQTYSEREKRPQIENPPEINAERRVLFVGENSSYYKLRSFIVGKLVRLVQESSVGGWVCEFVHDDDRKAINNAAGWSDCKKQYLLDCVKFK</sequence>
<reference evidence="1" key="1">
    <citation type="journal article" date="2021" name="Proc. Natl. Acad. Sci. U.S.A.">
        <title>A Catalog of Tens of Thousands of Viruses from Human Metagenomes Reveals Hidden Associations with Chronic Diseases.</title>
        <authorList>
            <person name="Tisza M.J."/>
            <person name="Buck C.B."/>
        </authorList>
    </citation>
    <scope>NUCLEOTIDE SEQUENCE</scope>
    <source>
        <strain evidence="1">CtHMI2</strain>
    </source>
</reference>
<organism evidence="1">
    <name type="scientific">Siphoviridae sp. ctHMI2</name>
    <dbReference type="NCBI Taxonomy" id="2826231"/>
    <lineage>
        <taxon>Viruses</taxon>
        <taxon>Duplodnaviria</taxon>
        <taxon>Heunggongvirae</taxon>
        <taxon>Uroviricota</taxon>
        <taxon>Caudoviricetes</taxon>
    </lineage>
</organism>
<evidence type="ECO:0000313" key="1">
    <source>
        <dbReference type="EMBL" id="DAD82458.1"/>
    </source>
</evidence>